<proteinExistence type="predicted"/>
<protein>
    <submittedName>
        <fullName evidence="2">Helix-turn-helix transcriptional regulator</fullName>
    </submittedName>
</protein>
<accession>A0A5C4VR45</accession>
<sequence>MKPRSRQIDPLGAFGCPADAVAVSVDSRADRLGAHDAAVWRRTRELLAARPPEPSAGAAGVAAAGAAAGPGAALDAVVANLFGVVVYDDPEDHALAARLAQALGSKRLARLHLRAAELLAEADPGRSWSTEACRRWIGAAAVARAEPTEPTAADLAAAACEGLGYAMLLTDLESAPPTTPLRTVVGFLTVAEHGTLAEWRSHLGMVAARPWGTYSRDLLRLARRCRSDLLRDGVERAVALCREEHQARERADVAREIRRSLALSGVSQREFAAEIGTSASRLSTYATGAVVPSATMLLRIRRTARLLEQRQGGPGQEPPGSTPHGMHRR</sequence>
<dbReference type="InterPro" id="IPR010982">
    <property type="entry name" value="Lambda_DNA-bd_dom_sf"/>
</dbReference>
<feature type="region of interest" description="Disordered" evidence="1">
    <location>
        <begin position="307"/>
        <end position="329"/>
    </location>
</feature>
<reference evidence="2 3" key="1">
    <citation type="journal article" date="2016" name="Int. J. Syst. Evol. Microbiol.">
        <title>Nocardioides albidus sp. nov., an actinobacterium isolated from garden soil.</title>
        <authorList>
            <person name="Singh H."/>
            <person name="Du J."/>
            <person name="Trinh H."/>
            <person name="Won K."/>
            <person name="Yang J.E."/>
            <person name="Yin C."/>
            <person name="Kook M."/>
            <person name="Yi T.H."/>
        </authorList>
    </citation>
    <scope>NUCLEOTIDE SEQUENCE [LARGE SCALE GENOMIC DNA]</scope>
    <source>
        <strain evidence="2 3">CCTCC AB 2015297</strain>
    </source>
</reference>
<dbReference type="OrthoDB" id="4409301at2"/>
<dbReference type="GO" id="GO:0003677">
    <property type="term" value="F:DNA binding"/>
    <property type="evidence" value="ECO:0007669"/>
    <property type="project" value="InterPro"/>
</dbReference>
<gene>
    <name evidence="2" type="ORF">FHP29_13665</name>
</gene>
<dbReference type="CDD" id="cd00093">
    <property type="entry name" value="HTH_XRE"/>
    <property type="match status" value="1"/>
</dbReference>
<dbReference type="Proteomes" id="UP000313231">
    <property type="component" value="Unassembled WGS sequence"/>
</dbReference>
<keyword evidence="3" id="KW-1185">Reference proteome</keyword>
<comment type="caution">
    <text evidence="2">The sequence shown here is derived from an EMBL/GenBank/DDBJ whole genome shotgun (WGS) entry which is preliminary data.</text>
</comment>
<organism evidence="2 3">
    <name type="scientific">Nocardioides albidus</name>
    <dbReference type="NCBI Taxonomy" id="1517589"/>
    <lineage>
        <taxon>Bacteria</taxon>
        <taxon>Bacillati</taxon>
        <taxon>Actinomycetota</taxon>
        <taxon>Actinomycetes</taxon>
        <taxon>Propionibacteriales</taxon>
        <taxon>Nocardioidaceae</taxon>
        <taxon>Nocardioides</taxon>
    </lineage>
</organism>
<dbReference type="Gene3D" id="1.10.260.40">
    <property type="entry name" value="lambda repressor-like DNA-binding domains"/>
    <property type="match status" value="1"/>
</dbReference>
<dbReference type="EMBL" id="VDMP01000025">
    <property type="protein sequence ID" value="TNM38318.1"/>
    <property type="molecule type" value="Genomic_DNA"/>
</dbReference>
<dbReference type="AlphaFoldDB" id="A0A5C4VR45"/>
<evidence type="ECO:0000313" key="3">
    <source>
        <dbReference type="Proteomes" id="UP000313231"/>
    </source>
</evidence>
<evidence type="ECO:0000313" key="2">
    <source>
        <dbReference type="EMBL" id="TNM38318.1"/>
    </source>
</evidence>
<evidence type="ECO:0000256" key="1">
    <source>
        <dbReference type="SAM" id="MobiDB-lite"/>
    </source>
</evidence>
<dbReference type="SUPFAM" id="SSF47413">
    <property type="entry name" value="lambda repressor-like DNA-binding domains"/>
    <property type="match status" value="1"/>
</dbReference>
<name>A0A5C4VR45_9ACTN</name>
<dbReference type="InterPro" id="IPR001387">
    <property type="entry name" value="Cro/C1-type_HTH"/>
</dbReference>
<dbReference type="RefSeq" id="WP_139623432.1">
    <property type="nucleotide sequence ID" value="NZ_VDMP01000025.1"/>
</dbReference>